<evidence type="ECO:0000313" key="2">
    <source>
        <dbReference type="Proteomes" id="UP000034333"/>
    </source>
</evidence>
<comment type="caution">
    <text evidence="1">The sequence shown here is derived from an EMBL/GenBank/DDBJ whole genome shotgun (WGS) entry which is preliminary data.</text>
</comment>
<protein>
    <submittedName>
        <fullName evidence="1">Uncharacterized protein</fullName>
    </submittedName>
</protein>
<name>A0A0G0JTU0_9BACT</name>
<sequence>KYIAGDVSLASDEGRKIIEFESFLEIGAETH</sequence>
<dbReference type="STRING" id="1619036.US58_C0021G0001"/>
<feature type="non-terminal residue" evidence="1">
    <location>
        <position position="1"/>
    </location>
</feature>
<accession>A0A0G0JTU0</accession>
<evidence type="ECO:0000313" key="1">
    <source>
        <dbReference type="EMBL" id="KKQ40369.1"/>
    </source>
</evidence>
<proteinExistence type="predicted"/>
<dbReference type="Proteomes" id="UP000034333">
    <property type="component" value="Unassembled WGS sequence"/>
</dbReference>
<reference evidence="1 2" key="1">
    <citation type="journal article" date="2015" name="Nature">
        <title>rRNA introns, odd ribosomes, and small enigmatic genomes across a large radiation of phyla.</title>
        <authorList>
            <person name="Brown C.T."/>
            <person name="Hug L.A."/>
            <person name="Thomas B.C."/>
            <person name="Sharon I."/>
            <person name="Castelle C.J."/>
            <person name="Singh A."/>
            <person name="Wilkins M.J."/>
            <person name="Williams K.H."/>
            <person name="Banfield J.F."/>
        </authorList>
    </citation>
    <scope>NUCLEOTIDE SEQUENCE [LARGE SCALE GENOMIC DNA]</scope>
</reference>
<organism evidence="1 2">
    <name type="scientific">Candidatus Magasanikbacteria bacterium GW2011_GWA2_37_8</name>
    <dbReference type="NCBI Taxonomy" id="1619036"/>
    <lineage>
        <taxon>Bacteria</taxon>
        <taxon>Candidatus Magasanikiibacteriota</taxon>
    </lineage>
</organism>
<gene>
    <name evidence="1" type="ORF">US58_C0021G0001</name>
</gene>
<dbReference type="EMBL" id="LBTN01000021">
    <property type="protein sequence ID" value="KKQ40369.1"/>
    <property type="molecule type" value="Genomic_DNA"/>
</dbReference>
<dbReference type="AlphaFoldDB" id="A0A0G0JTU0"/>